<dbReference type="eggNOG" id="ENOG5033IX0">
    <property type="taxonomic scope" value="Bacteria"/>
</dbReference>
<accession>C4L142</accession>
<dbReference type="Proteomes" id="UP000000716">
    <property type="component" value="Chromosome"/>
</dbReference>
<proteinExistence type="predicted"/>
<dbReference type="KEGG" id="eat:EAT1b_0053"/>
<keyword evidence="2" id="KW-1185">Reference proteome</keyword>
<dbReference type="AlphaFoldDB" id="C4L142"/>
<protein>
    <submittedName>
        <fullName evidence="1">Uncharacterized protein</fullName>
    </submittedName>
</protein>
<dbReference type="EMBL" id="CP001615">
    <property type="protein sequence ID" value="ACQ68988.1"/>
    <property type="molecule type" value="Genomic_DNA"/>
</dbReference>
<evidence type="ECO:0000313" key="2">
    <source>
        <dbReference type="Proteomes" id="UP000000716"/>
    </source>
</evidence>
<dbReference type="InterPro" id="IPR047907">
    <property type="entry name" value="CD1375-like"/>
</dbReference>
<sequence length="73" mass="7732">MKTLLVKLGAFFLLKGGVNMVDIYVALIIHGRRTFASVPASLQPAVKAELAALGLGENGQPLPVEEPEEPTGF</sequence>
<dbReference type="HOGENOM" id="CLU_201104_0_0_9"/>
<gene>
    <name evidence="1" type="ordered locus">EAT1b_0053</name>
</gene>
<dbReference type="OrthoDB" id="2086786at2"/>
<name>C4L142_EXISA</name>
<organism evidence="1 2">
    <name type="scientific">Exiguobacterium sp. (strain ATCC BAA-1283 / AT1b)</name>
    <dbReference type="NCBI Taxonomy" id="360911"/>
    <lineage>
        <taxon>Bacteria</taxon>
        <taxon>Bacillati</taxon>
        <taxon>Bacillota</taxon>
        <taxon>Bacilli</taxon>
        <taxon>Bacillales</taxon>
        <taxon>Bacillales Family XII. Incertae Sedis</taxon>
        <taxon>Exiguobacterium</taxon>
    </lineage>
</organism>
<reference evidence="1 2" key="1">
    <citation type="journal article" date="2011" name="J. Bacteriol.">
        <title>Complete genome sequence of the Thermophilic Bacterium Exiguobacterium sp. AT1b.</title>
        <authorList>
            <person name="Vishnivetskaya T.A."/>
            <person name="Lucas S."/>
            <person name="Copeland A."/>
            <person name="Lapidus A."/>
            <person name="Glavina Del Rio T."/>
            <person name="Dalin E."/>
            <person name="Tice H."/>
            <person name="Bruce D.C."/>
            <person name="Goodwin L.A."/>
            <person name="Pitluck S."/>
            <person name="Saunders E."/>
            <person name="Brettin T."/>
            <person name="Detter C."/>
            <person name="Han C."/>
            <person name="Larimer F."/>
            <person name="Land M.L."/>
            <person name="Hauser L.J."/>
            <person name="Kyrpides N.C."/>
            <person name="Ovchinnikova G."/>
            <person name="Kathariou S."/>
            <person name="Ramaley R.F."/>
            <person name="Rodrigues D.F."/>
            <person name="Hendrix C."/>
            <person name="Richardson P."/>
            <person name="Tiedje J.M."/>
        </authorList>
    </citation>
    <scope>NUCLEOTIDE SEQUENCE [LARGE SCALE GENOMIC DNA]</scope>
    <source>
        <strain evidence="2">ATCC BAA-1283 / AT1b</strain>
    </source>
</reference>
<dbReference type="NCBIfam" id="NF040910">
    <property type="entry name" value="CD1375_fam"/>
    <property type="match status" value="1"/>
</dbReference>
<dbReference type="STRING" id="360911.EAT1b_0053"/>
<evidence type="ECO:0000313" key="1">
    <source>
        <dbReference type="EMBL" id="ACQ68988.1"/>
    </source>
</evidence>